<accession>A0A0N8TH10</accession>
<protein>
    <submittedName>
        <fullName evidence="1">Uncharacterized protein</fullName>
    </submittedName>
</protein>
<evidence type="ECO:0000313" key="1">
    <source>
        <dbReference type="EMBL" id="KPZ23489.1"/>
    </source>
</evidence>
<dbReference type="Proteomes" id="UP000050317">
    <property type="component" value="Unassembled WGS sequence"/>
</dbReference>
<name>A0A0N8TH10_9PSED</name>
<gene>
    <name evidence="1" type="ORF">ALO40_101905</name>
</gene>
<dbReference type="PATRIC" id="fig|251703.9.peg.1983"/>
<dbReference type="AlphaFoldDB" id="A0A0N8TH10"/>
<reference evidence="1 2" key="1">
    <citation type="submission" date="2015-09" db="EMBL/GenBank/DDBJ databases">
        <title>Genome announcement of multiple Pseudomonas syringae strains.</title>
        <authorList>
            <person name="Thakur S."/>
            <person name="Wang P.W."/>
            <person name="Gong Y."/>
            <person name="Weir B.S."/>
            <person name="Guttman D.S."/>
        </authorList>
    </citation>
    <scope>NUCLEOTIDE SEQUENCE [LARGE SCALE GENOMIC DNA]</scope>
    <source>
        <strain evidence="1 2">ICMP3963</strain>
    </source>
</reference>
<sequence>MNDLCCERRRTAAQRYTPIADGSMIGTQAGSRVARHQLK</sequence>
<dbReference type="EMBL" id="LJRR01000068">
    <property type="protein sequence ID" value="KPZ23489.1"/>
    <property type="molecule type" value="Genomic_DNA"/>
</dbReference>
<comment type="caution">
    <text evidence="1">The sequence shown here is derived from an EMBL/GenBank/DDBJ whole genome shotgun (WGS) entry which is preliminary data.</text>
</comment>
<proteinExistence type="predicted"/>
<evidence type="ECO:0000313" key="2">
    <source>
        <dbReference type="Proteomes" id="UP000050317"/>
    </source>
</evidence>
<organism evidence="1 2">
    <name type="scientific">Pseudomonas syringae pv. viburni</name>
    <dbReference type="NCBI Taxonomy" id="251703"/>
    <lineage>
        <taxon>Bacteria</taxon>
        <taxon>Pseudomonadati</taxon>
        <taxon>Pseudomonadota</taxon>
        <taxon>Gammaproteobacteria</taxon>
        <taxon>Pseudomonadales</taxon>
        <taxon>Pseudomonadaceae</taxon>
        <taxon>Pseudomonas</taxon>
    </lineage>
</organism>